<dbReference type="EMBL" id="CAAE01013736">
    <property type="protein sequence ID" value="CAF95275.1"/>
    <property type="molecule type" value="Genomic_DNA"/>
</dbReference>
<feature type="region of interest" description="Disordered" evidence="1">
    <location>
        <begin position="1"/>
        <end position="32"/>
    </location>
</feature>
<evidence type="ECO:0000256" key="1">
    <source>
        <dbReference type="SAM" id="MobiDB-lite"/>
    </source>
</evidence>
<gene>
    <name evidence="2" type="ORF">GSTENG00011867001</name>
</gene>
<evidence type="ECO:0000313" key="2">
    <source>
        <dbReference type="EMBL" id="CAF95275.1"/>
    </source>
</evidence>
<name>Q4SVQ7_TETNG</name>
<proteinExistence type="predicted"/>
<protein>
    <submittedName>
        <fullName evidence="2">Chromosome undetermined SCAF13736, whole genome shotgun sequence</fullName>
    </submittedName>
</protein>
<organism evidence="2">
    <name type="scientific">Tetraodon nigroviridis</name>
    <name type="common">Spotted green pufferfish</name>
    <name type="synonym">Chelonodon nigroviridis</name>
    <dbReference type="NCBI Taxonomy" id="99883"/>
    <lineage>
        <taxon>Eukaryota</taxon>
        <taxon>Metazoa</taxon>
        <taxon>Chordata</taxon>
        <taxon>Craniata</taxon>
        <taxon>Vertebrata</taxon>
        <taxon>Euteleostomi</taxon>
        <taxon>Actinopterygii</taxon>
        <taxon>Neopterygii</taxon>
        <taxon>Teleostei</taxon>
        <taxon>Neoteleostei</taxon>
        <taxon>Acanthomorphata</taxon>
        <taxon>Eupercaria</taxon>
        <taxon>Tetraodontiformes</taxon>
        <taxon>Tetradontoidea</taxon>
        <taxon>Tetraodontidae</taxon>
        <taxon>Tetraodon</taxon>
    </lineage>
</organism>
<feature type="non-terminal residue" evidence="2">
    <location>
        <position position="1"/>
    </location>
</feature>
<reference evidence="2" key="1">
    <citation type="journal article" date="2004" name="Nature">
        <title>Genome duplication in the teleost fish Tetraodon nigroviridis reveals the early vertebrate proto-karyotype.</title>
        <authorList>
            <person name="Jaillon O."/>
            <person name="Aury J.-M."/>
            <person name="Brunet F."/>
            <person name="Petit J.-L."/>
            <person name="Stange-Thomann N."/>
            <person name="Mauceli E."/>
            <person name="Bouneau L."/>
            <person name="Fischer C."/>
            <person name="Ozouf-Costaz C."/>
            <person name="Bernot A."/>
            <person name="Nicaud S."/>
            <person name="Jaffe D."/>
            <person name="Fisher S."/>
            <person name="Lutfalla G."/>
            <person name="Dossat C."/>
            <person name="Segurens B."/>
            <person name="Dasilva C."/>
            <person name="Salanoubat M."/>
            <person name="Levy M."/>
            <person name="Boudet N."/>
            <person name="Castellano S."/>
            <person name="Anthouard V."/>
            <person name="Jubin C."/>
            <person name="Castelli V."/>
            <person name="Katinka M."/>
            <person name="Vacherie B."/>
            <person name="Biemont C."/>
            <person name="Skalli Z."/>
            <person name="Cattolico L."/>
            <person name="Poulain J."/>
            <person name="De Berardinis V."/>
            <person name="Cruaud C."/>
            <person name="Duprat S."/>
            <person name="Brottier P."/>
            <person name="Coutanceau J.-P."/>
            <person name="Gouzy J."/>
            <person name="Parra G."/>
            <person name="Lardier G."/>
            <person name="Chapple C."/>
            <person name="McKernan K.J."/>
            <person name="McEwan P."/>
            <person name="Bosak S."/>
            <person name="Kellis M."/>
            <person name="Volff J.-N."/>
            <person name="Guigo R."/>
            <person name="Zody M.C."/>
            <person name="Mesirov J."/>
            <person name="Lindblad-Toh K."/>
            <person name="Birren B."/>
            <person name="Nusbaum C."/>
            <person name="Kahn D."/>
            <person name="Robinson-Rechavi M."/>
            <person name="Laudet V."/>
            <person name="Schachter V."/>
            <person name="Quetier F."/>
            <person name="Saurin W."/>
            <person name="Scarpelli C."/>
            <person name="Wincker P."/>
            <person name="Lander E.S."/>
            <person name="Weissenbach J."/>
            <person name="Roest Crollius H."/>
        </authorList>
    </citation>
    <scope>NUCLEOTIDE SEQUENCE [LARGE SCALE GENOMIC DNA]</scope>
</reference>
<sequence length="200" mass="21284">SGGSAAAASLQQVPSCPMLSPLSPDTQMSPPPTLIHPSGWTAAPRELWSPWGSSLIMGDPSGTKYPLGDTPFPRVHVPDTAALNLLGDAAEQGISPATSGEVQQCLPEHETRRDLGTSVKSLGQRLSSRSSSHTFYPTVISHPTPDPCPRHTLCDSMLGCQEHSRHSEIYIAKPRSADHCTLRPLVFHALPWPVFPGGGA</sequence>
<dbReference type="KEGG" id="tng:GSTEN00011867G001"/>
<dbReference type="AlphaFoldDB" id="Q4SVQ7"/>
<reference evidence="2" key="2">
    <citation type="submission" date="2004-02" db="EMBL/GenBank/DDBJ databases">
        <authorList>
            <consortium name="Genoscope"/>
            <consortium name="Whitehead Institute Centre for Genome Research"/>
        </authorList>
    </citation>
    <scope>NUCLEOTIDE SEQUENCE</scope>
</reference>
<accession>Q4SVQ7</accession>